<evidence type="ECO:0000313" key="4">
    <source>
        <dbReference type="Proteomes" id="UP000198397"/>
    </source>
</evidence>
<dbReference type="RefSeq" id="WP_089383181.1">
    <property type="nucleotide sequence ID" value="NZ_FZNQ01000001.1"/>
</dbReference>
<keyword evidence="3" id="KW-0808">Transferase</keyword>
<dbReference type="Pfam" id="PF00534">
    <property type="entry name" value="Glycos_transf_1"/>
    <property type="match status" value="1"/>
</dbReference>
<gene>
    <name evidence="3" type="ORF">SAMN06264855_101198</name>
</gene>
<dbReference type="EMBL" id="FZNQ01000001">
    <property type="protein sequence ID" value="SNR23951.1"/>
    <property type="molecule type" value="Genomic_DNA"/>
</dbReference>
<dbReference type="OrthoDB" id="132546at2157"/>
<organism evidence="3 4">
    <name type="scientific">Halorubrum vacuolatum</name>
    <name type="common">Natronobacterium vacuolatum</name>
    <dbReference type="NCBI Taxonomy" id="63740"/>
    <lineage>
        <taxon>Archaea</taxon>
        <taxon>Methanobacteriati</taxon>
        <taxon>Methanobacteriota</taxon>
        <taxon>Stenosarchaea group</taxon>
        <taxon>Halobacteria</taxon>
        <taxon>Halobacteriales</taxon>
        <taxon>Haloferacaceae</taxon>
        <taxon>Halorubrum</taxon>
    </lineage>
</organism>
<sequence>MAERNSIAIFLTSMTIGGAERVALDLSSGLAHRGYDVDLVLVDASGELLTDVPDEVTVINLGADRVATSLLPLRRYLNAHDPDVLYSMMTEPNLIAIAAHRLSRTGTRLVISEHNVLSHRLSDNKDRLVRFGASIGYPLADHAVAVSKGVRRELLDRTLLKETAVSMIYNPVRVEQIRENASKPVQHEWFLDESTEVILAGGRHEPQKGFNTLLASFARLNGDHRRLVLFGSGPETEALREQAAALGIQERVYFPGFIEDPYRYMGAADVFVLSSTHEGFGLVLIEAMACGCPVVSTDCRSGPSEILSGGTYGRLVPVGDDRALTTAIEETLRDPHDAETLYERATDFDVSVAIASYDELFQNEIKRANER</sequence>
<dbReference type="CDD" id="cd03811">
    <property type="entry name" value="GT4_GT28_WabH-like"/>
    <property type="match status" value="1"/>
</dbReference>
<dbReference type="Pfam" id="PF13439">
    <property type="entry name" value="Glyco_transf_4"/>
    <property type="match status" value="1"/>
</dbReference>
<accession>A0A238UPS8</accession>
<dbReference type="PANTHER" id="PTHR12526">
    <property type="entry name" value="GLYCOSYLTRANSFERASE"/>
    <property type="match status" value="1"/>
</dbReference>
<evidence type="ECO:0000313" key="3">
    <source>
        <dbReference type="EMBL" id="SNR23951.1"/>
    </source>
</evidence>
<dbReference type="InterPro" id="IPR028098">
    <property type="entry name" value="Glyco_trans_4-like_N"/>
</dbReference>
<keyword evidence="4" id="KW-1185">Reference proteome</keyword>
<dbReference type="Gene3D" id="3.40.50.2000">
    <property type="entry name" value="Glycogen Phosphorylase B"/>
    <property type="match status" value="2"/>
</dbReference>
<dbReference type="Proteomes" id="UP000198397">
    <property type="component" value="Unassembled WGS sequence"/>
</dbReference>
<dbReference type="InterPro" id="IPR001296">
    <property type="entry name" value="Glyco_trans_1"/>
</dbReference>
<dbReference type="SUPFAM" id="SSF53756">
    <property type="entry name" value="UDP-Glycosyltransferase/glycogen phosphorylase"/>
    <property type="match status" value="1"/>
</dbReference>
<evidence type="ECO:0000259" key="2">
    <source>
        <dbReference type="Pfam" id="PF13439"/>
    </source>
</evidence>
<dbReference type="AlphaFoldDB" id="A0A238UPS8"/>
<feature type="domain" description="Glycosyl transferase family 1" evidence="1">
    <location>
        <begin position="190"/>
        <end position="346"/>
    </location>
</feature>
<reference evidence="3 4" key="1">
    <citation type="submission" date="2017-06" db="EMBL/GenBank/DDBJ databases">
        <authorList>
            <person name="Kim H.J."/>
            <person name="Triplett B.A."/>
        </authorList>
    </citation>
    <scope>NUCLEOTIDE SEQUENCE [LARGE SCALE GENOMIC DNA]</scope>
    <source>
        <strain evidence="3 4">DSM 8800</strain>
    </source>
</reference>
<feature type="domain" description="Glycosyltransferase subfamily 4-like N-terminal" evidence="2">
    <location>
        <begin position="16"/>
        <end position="175"/>
    </location>
</feature>
<proteinExistence type="predicted"/>
<protein>
    <submittedName>
        <fullName evidence="3">Glycosyltransferase involved in cell wall bisynthesis</fullName>
    </submittedName>
</protein>
<dbReference type="GO" id="GO:0016757">
    <property type="term" value="F:glycosyltransferase activity"/>
    <property type="evidence" value="ECO:0007669"/>
    <property type="project" value="InterPro"/>
</dbReference>
<name>A0A238UPS8_HALVU</name>
<evidence type="ECO:0000259" key="1">
    <source>
        <dbReference type="Pfam" id="PF00534"/>
    </source>
</evidence>